<dbReference type="InterPro" id="IPR050986">
    <property type="entry name" value="GutQ/KpsF_isomerases"/>
</dbReference>
<dbReference type="InterPro" id="IPR046342">
    <property type="entry name" value="CBS_dom_sf"/>
</dbReference>
<dbReference type="InterPro" id="IPR001347">
    <property type="entry name" value="SIS_dom"/>
</dbReference>
<evidence type="ECO:0000259" key="3">
    <source>
        <dbReference type="PROSITE" id="PS51371"/>
    </source>
</evidence>
<dbReference type="InterPro" id="IPR000644">
    <property type="entry name" value="CBS_dom"/>
</dbReference>
<dbReference type="GO" id="GO:0005975">
    <property type="term" value="P:carbohydrate metabolic process"/>
    <property type="evidence" value="ECO:0007669"/>
    <property type="project" value="InterPro"/>
</dbReference>
<evidence type="ECO:0000256" key="2">
    <source>
        <dbReference type="PROSITE-ProRule" id="PRU00703"/>
    </source>
</evidence>
<feature type="domain" description="CBS" evidence="3">
    <location>
        <begin position="274"/>
        <end position="332"/>
    </location>
</feature>
<dbReference type="PROSITE" id="PS51371">
    <property type="entry name" value="CBS"/>
    <property type="match status" value="2"/>
</dbReference>
<dbReference type="EMBL" id="NOXU01000015">
    <property type="protein sequence ID" value="OYQ37430.1"/>
    <property type="molecule type" value="Genomic_DNA"/>
</dbReference>
<proteinExistence type="inferred from homology"/>
<dbReference type="Gene3D" id="3.10.580.10">
    <property type="entry name" value="CBS-domain"/>
    <property type="match status" value="1"/>
</dbReference>
<dbReference type="Gene3D" id="3.40.50.10490">
    <property type="entry name" value="Glucose-6-phosphate isomerase like protein, domain 1"/>
    <property type="match status" value="1"/>
</dbReference>
<dbReference type="InterPro" id="IPR004800">
    <property type="entry name" value="KdsD/KpsF-type"/>
</dbReference>
<dbReference type="SMART" id="SM00116">
    <property type="entry name" value="CBS"/>
    <property type="match status" value="2"/>
</dbReference>
<keyword evidence="2" id="KW-0129">CBS domain</keyword>
<dbReference type="SUPFAM" id="SSF53697">
    <property type="entry name" value="SIS domain"/>
    <property type="match status" value="1"/>
</dbReference>
<evidence type="ECO:0000313" key="5">
    <source>
        <dbReference type="EMBL" id="OYQ37430.1"/>
    </source>
</evidence>
<sequence length="332" mass="34570">MTSDQDTALTAAADLLRIEAKAVLAQLDSLDADFLATVDYIAAGAGNTLVAGVGKSGLIARLLASKLASVGVPAFYYSALDALHGELGALRNGDMVILLSNSGQTQELVDLGKAASRRGVKVAAMVSRVPSSLSRIADWTLRCHVEREATETKLPTASTTAMLALGDALVVAVAKRRGFTIAHYGENHPGGTLGIVLAGKVGDLMVKAPDRVGLVSPTQPIFETLLAMTRHPNGAALVVDTQGQLCGIVTEGDIRRGLAAHGKSFLERDTQACMTAPVRRTCGPDATALEALEIMETPHQINVLPVVSDTGAVLGLLRLHDIAGLEVEKSLG</sequence>
<dbReference type="AlphaFoldDB" id="A0A255Z9Y5"/>
<dbReference type="NCBIfam" id="TIGR00393">
    <property type="entry name" value="kpsF"/>
    <property type="match status" value="1"/>
</dbReference>
<feature type="domain" description="CBS" evidence="3">
    <location>
        <begin position="205"/>
        <end position="265"/>
    </location>
</feature>
<reference evidence="5 6" key="1">
    <citation type="submission" date="2017-07" db="EMBL/GenBank/DDBJ databases">
        <title>Niveispirillum cyanobacteriorum sp. nov., isolated from cyanobacterial aggregates in a eutrophic lake.</title>
        <authorList>
            <person name="Cai H."/>
        </authorList>
    </citation>
    <scope>NUCLEOTIDE SEQUENCE [LARGE SCALE GENOMIC DNA]</scope>
    <source>
        <strain evidence="6">TH1-14</strain>
    </source>
</reference>
<dbReference type="SUPFAM" id="SSF54631">
    <property type="entry name" value="CBS-domain pair"/>
    <property type="match status" value="1"/>
</dbReference>
<evidence type="ECO:0000259" key="4">
    <source>
        <dbReference type="PROSITE" id="PS51464"/>
    </source>
</evidence>
<dbReference type="Pfam" id="PF00571">
    <property type="entry name" value="CBS"/>
    <property type="match status" value="2"/>
</dbReference>
<evidence type="ECO:0000256" key="1">
    <source>
        <dbReference type="ARBA" id="ARBA00008165"/>
    </source>
</evidence>
<dbReference type="PROSITE" id="PS51464">
    <property type="entry name" value="SIS"/>
    <property type="match status" value="1"/>
</dbReference>
<dbReference type="Proteomes" id="UP000216998">
    <property type="component" value="Unassembled WGS sequence"/>
</dbReference>
<comment type="caution">
    <text evidence="5">The sequence shown here is derived from an EMBL/GenBank/DDBJ whole genome shotgun (WGS) entry which is preliminary data.</text>
</comment>
<dbReference type="GO" id="GO:1901135">
    <property type="term" value="P:carbohydrate derivative metabolic process"/>
    <property type="evidence" value="ECO:0007669"/>
    <property type="project" value="InterPro"/>
</dbReference>
<gene>
    <name evidence="5" type="ORF">CHU95_01330</name>
</gene>
<dbReference type="GO" id="GO:0016853">
    <property type="term" value="F:isomerase activity"/>
    <property type="evidence" value="ECO:0007669"/>
    <property type="project" value="UniProtKB-KW"/>
</dbReference>
<protein>
    <submittedName>
        <fullName evidence="5">KpsF/GutQ family sugar-phosphate isomerase</fullName>
    </submittedName>
</protein>
<accession>A0A255Z9Y5</accession>
<dbReference type="PANTHER" id="PTHR42745:SF1">
    <property type="entry name" value="ARABINOSE 5-PHOSPHATE ISOMERASE KDSD"/>
    <property type="match status" value="1"/>
</dbReference>
<keyword evidence="6" id="KW-1185">Reference proteome</keyword>
<dbReference type="RefSeq" id="WP_094453087.1">
    <property type="nucleotide sequence ID" value="NZ_NOXU01000015.1"/>
</dbReference>
<dbReference type="Pfam" id="PF01380">
    <property type="entry name" value="SIS"/>
    <property type="match status" value="1"/>
</dbReference>
<dbReference type="PANTHER" id="PTHR42745">
    <property type="match status" value="1"/>
</dbReference>
<keyword evidence="5" id="KW-0413">Isomerase</keyword>
<organism evidence="5 6">
    <name type="scientific">Niveispirillum lacus</name>
    <dbReference type="NCBI Taxonomy" id="1981099"/>
    <lineage>
        <taxon>Bacteria</taxon>
        <taxon>Pseudomonadati</taxon>
        <taxon>Pseudomonadota</taxon>
        <taxon>Alphaproteobacteria</taxon>
        <taxon>Rhodospirillales</taxon>
        <taxon>Azospirillaceae</taxon>
        <taxon>Niveispirillum</taxon>
    </lineage>
</organism>
<feature type="domain" description="SIS" evidence="4">
    <location>
        <begin position="37"/>
        <end position="179"/>
    </location>
</feature>
<name>A0A255Z9Y5_9PROT</name>
<evidence type="ECO:0000313" key="6">
    <source>
        <dbReference type="Proteomes" id="UP000216998"/>
    </source>
</evidence>
<comment type="similarity">
    <text evidence="1">Belongs to the SIS family. GutQ/KpsF subfamily.</text>
</comment>
<dbReference type="OrthoDB" id="9762536at2"/>
<dbReference type="InterPro" id="IPR046348">
    <property type="entry name" value="SIS_dom_sf"/>
</dbReference>
<dbReference type="GO" id="GO:0097367">
    <property type="term" value="F:carbohydrate derivative binding"/>
    <property type="evidence" value="ECO:0007669"/>
    <property type="project" value="InterPro"/>
</dbReference>